<dbReference type="ESTHER" id="9pseu-a0a073axq2">
    <property type="family name" value="Carb_B_Bacteria"/>
</dbReference>
<keyword evidence="3" id="KW-1185">Reference proteome</keyword>
<name>A0A073AXQ2_9PSEU</name>
<dbReference type="RefSeq" id="WP_029720066.1">
    <property type="nucleotide sequence ID" value="NZ_JAJUIW010000046.1"/>
</dbReference>
<dbReference type="InterPro" id="IPR050309">
    <property type="entry name" value="Type-B_Carboxylest/Lipase"/>
</dbReference>
<dbReference type="AlphaFoldDB" id="A0A073AXQ2"/>
<feature type="domain" description="Carboxylesterase type B" evidence="1">
    <location>
        <begin position="3"/>
        <end position="494"/>
    </location>
</feature>
<dbReference type="Pfam" id="PF00135">
    <property type="entry name" value="COesterase"/>
    <property type="match status" value="1"/>
</dbReference>
<organism evidence="2 3">
    <name type="scientific">Saccharopolyspora rectivirgula</name>
    <dbReference type="NCBI Taxonomy" id="28042"/>
    <lineage>
        <taxon>Bacteria</taxon>
        <taxon>Bacillati</taxon>
        <taxon>Actinomycetota</taxon>
        <taxon>Actinomycetes</taxon>
        <taxon>Pseudonocardiales</taxon>
        <taxon>Pseudonocardiaceae</taxon>
        <taxon>Saccharopolyspora</taxon>
    </lineage>
</organism>
<sequence length="497" mass="54232">MNDIVELTTGPVRGRVFEDFSLFQGIPYAAPPTGELRWRAPQPVQPWTEVRDATKPGNPCPQTASAFANIQSSDEDCLYLDVTAPRTAGTKPVMVWLHGGGGTNGSGSAFDASRLAVDEDVVVVTPNFRLGILGYFAFPGLEDGGCFGLQDQQAVLRWVRDNIAAFGGDPNNVTLFGESYGAFNIGAHLVAPGSAGLFHRAIIQSGFALMRPPANTFMPGQPGLSSMWMPLPELEHVGLQLADQLGWVLPKKGDLLQQLREVEVDELLQMSSVFTRPAFGGQVLPQAPDEALRNGQFHDVPVLLGSNRDEARLFVGLFYEAAGQPVTTERLAHLLEQAFGENAAAVAAEYSADSFDFASLEWAQILTDRAWALSTWELAEALSGRSETFVYEFADRGAPHILPFPPGFPAGAYHSAELLYQFDLGEPADLGEAQRKLARTMNSYWANFARTGDPNGEGLPEWAPFASGDPHVQQLAPERIERTDFAADHRLEFWREL</sequence>
<dbReference type="SUPFAM" id="SSF53474">
    <property type="entry name" value="alpha/beta-Hydrolases"/>
    <property type="match status" value="1"/>
</dbReference>
<dbReference type="EMBL" id="JNVU01000029">
    <property type="protein sequence ID" value="KEI44150.1"/>
    <property type="molecule type" value="Genomic_DNA"/>
</dbReference>
<evidence type="ECO:0000313" key="3">
    <source>
        <dbReference type="Proteomes" id="UP000031419"/>
    </source>
</evidence>
<dbReference type="InterPro" id="IPR029058">
    <property type="entry name" value="AB_hydrolase_fold"/>
</dbReference>
<gene>
    <name evidence="2" type="ORF">GU90_11800</name>
</gene>
<dbReference type="PANTHER" id="PTHR11559">
    <property type="entry name" value="CARBOXYLESTERASE"/>
    <property type="match status" value="1"/>
</dbReference>
<dbReference type="eggNOG" id="COG2272">
    <property type="taxonomic scope" value="Bacteria"/>
</dbReference>
<comment type="caution">
    <text evidence="2">The sequence shown here is derived from an EMBL/GenBank/DDBJ whole genome shotgun (WGS) entry which is preliminary data.</text>
</comment>
<dbReference type="Gene3D" id="3.40.50.1820">
    <property type="entry name" value="alpha/beta hydrolase"/>
    <property type="match status" value="1"/>
</dbReference>
<protein>
    <submittedName>
        <fullName evidence="2">Para-nitrobenzyl esterase</fullName>
    </submittedName>
</protein>
<dbReference type="STRING" id="28042.GU90_11800"/>
<dbReference type="InterPro" id="IPR002018">
    <property type="entry name" value="CarbesteraseB"/>
</dbReference>
<evidence type="ECO:0000313" key="2">
    <source>
        <dbReference type="EMBL" id="KEI44150.1"/>
    </source>
</evidence>
<dbReference type="OrthoDB" id="4308422at2"/>
<dbReference type="Proteomes" id="UP000031419">
    <property type="component" value="Unassembled WGS sequence"/>
</dbReference>
<accession>A0A073AXQ2</accession>
<reference evidence="2 3" key="1">
    <citation type="submission" date="2014-06" db="EMBL/GenBank/DDBJ databases">
        <title>Saccharopolyspora rectivirgula DSM-43113 Genome sequencing.</title>
        <authorList>
            <person name="Barrera C."/>
            <person name="Millon L."/>
            <person name="Rognon B."/>
            <person name="Zaugg C."/>
            <person name="Monod M."/>
        </authorList>
    </citation>
    <scope>NUCLEOTIDE SEQUENCE [LARGE SCALE GENOMIC DNA]</scope>
    <source>
        <strain evidence="2 3">DSM 43113</strain>
    </source>
</reference>
<evidence type="ECO:0000259" key="1">
    <source>
        <dbReference type="Pfam" id="PF00135"/>
    </source>
</evidence>
<proteinExistence type="predicted"/>